<dbReference type="GO" id="GO:0003676">
    <property type="term" value="F:nucleic acid binding"/>
    <property type="evidence" value="ECO:0007669"/>
    <property type="project" value="InterPro"/>
</dbReference>
<dbReference type="InterPro" id="IPR012677">
    <property type="entry name" value="Nucleotide-bd_a/b_plait_sf"/>
</dbReference>
<feature type="region of interest" description="Disordered" evidence="1">
    <location>
        <begin position="1"/>
        <end position="46"/>
    </location>
</feature>
<proteinExistence type="predicted"/>
<dbReference type="Proteomes" id="UP000499080">
    <property type="component" value="Unassembled WGS sequence"/>
</dbReference>
<dbReference type="OrthoDB" id="296632at2759"/>
<sequence>MRGTDELLSQSGGAVSNGNAMSPDTNDNENNNDAKKVKLDKTQTGKPSRVVHIRNVATDATETEIIHLGISFGRVTNVLLLKGKNQVQVDTDTCLYLILLLDTFVSDTADNRSLPVGTELGRQSGSDTRFLAWQC</sequence>
<organism evidence="2 3">
    <name type="scientific">Araneus ventricosus</name>
    <name type="common">Orbweaver spider</name>
    <name type="synonym">Epeira ventricosa</name>
    <dbReference type="NCBI Taxonomy" id="182803"/>
    <lineage>
        <taxon>Eukaryota</taxon>
        <taxon>Metazoa</taxon>
        <taxon>Ecdysozoa</taxon>
        <taxon>Arthropoda</taxon>
        <taxon>Chelicerata</taxon>
        <taxon>Arachnida</taxon>
        <taxon>Araneae</taxon>
        <taxon>Araneomorphae</taxon>
        <taxon>Entelegynae</taxon>
        <taxon>Araneoidea</taxon>
        <taxon>Araneidae</taxon>
        <taxon>Araneus</taxon>
    </lineage>
</organism>
<feature type="compositionally biased region" description="Basic and acidic residues" evidence="1">
    <location>
        <begin position="32"/>
        <end position="43"/>
    </location>
</feature>
<reference evidence="2 3" key="1">
    <citation type="journal article" date="2019" name="Sci. Rep.">
        <title>Orb-weaving spider Araneus ventricosus genome elucidates the spidroin gene catalogue.</title>
        <authorList>
            <person name="Kono N."/>
            <person name="Nakamura H."/>
            <person name="Ohtoshi R."/>
            <person name="Moran D.A.P."/>
            <person name="Shinohara A."/>
            <person name="Yoshida Y."/>
            <person name="Fujiwara M."/>
            <person name="Mori M."/>
            <person name="Tomita M."/>
            <person name="Arakawa K."/>
        </authorList>
    </citation>
    <scope>NUCLEOTIDE SEQUENCE [LARGE SCALE GENOMIC DNA]</scope>
</reference>
<protein>
    <submittedName>
        <fullName evidence="2">Polypyrimidine tract-binding protein 1</fullName>
    </submittedName>
</protein>
<dbReference type="EMBL" id="BGPR01020194">
    <property type="protein sequence ID" value="GBN84024.1"/>
    <property type="molecule type" value="Genomic_DNA"/>
</dbReference>
<dbReference type="Gene3D" id="3.30.70.330">
    <property type="match status" value="1"/>
</dbReference>
<evidence type="ECO:0000313" key="3">
    <source>
        <dbReference type="Proteomes" id="UP000499080"/>
    </source>
</evidence>
<feature type="compositionally biased region" description="Polar residues" evidence="1">
    <location>
        <begin position="7"/>
        <end position="31"/>
    </location>
</feature>
<dbReference type="PANTHER" id="PTHR15592">
    <property type="entry name" value="MATRIN 3/NUCLEAR PROTEIN 220-RELATED"/>
    <property type="match status" value="1"/>
</dbReference>
<evidence type="ECO:0000256" key="1">
    <source>
        <dbReference type="SAM" id="MobiDB-lite"/>
    </source>
</evidence>
<dbReference type="InterPro" id="IPR035979">
    <property type="entry name" value="RBD_domain_sf"/>
</dbReference>
<name>A0A4Y2S745_ARAVE</name>
<gene>
    <name evidence="2" type="primary">PTBP1_2</name>
    <name evidence="2" type="ORF">AVEN_142875_1</name>
</gene>
<accession>A0A4Y2S745</accession>
<keyword evidence="3" id="KW-1185">Reference proteome</keyword>
<comment type="caution">
    <text evidence="2">The sequence shown here is derived from an EMBL/GenBank/DDBJ whole genome shotgun (WGS) entry which is preliminary data.</text>
</comment>
<dbReference type="SUPFAM" id="SSF54928">
    <property type="entry name" value="RNA-binding domain, RBD"/>
    <property type="match status" value="1"/>
</dbReference>
<evidence type="ECO:0000313" key="2">
    <source>
        <dbReference type="EMBL" id="GBN84024.1"/>
    </source>
</evidence>
<dbReference type="AlphaFoldDB" id="A0A4Y2S745"/>